<dbReference type="GO" id="GO:0006310">
    <property type="term" value="P:DNA recombination"/>
    <property type="evidence" value="ECO:0007669"/>
    <property type="project" value="UniProtKB-UniRule"/>
</dbReference>
<dbReference type="InterPro" id="IPR036390">
    <property type="entry name" value="WH_DNA-bd_sf"/>
</dbReference>
<reference evidence="12 13" key="1">
    <citation type="submission" date="2019-02" db="EMBL/GenBank/DDBJ databases">
        <title>Deep-cultivation of Planctomycetes and their phenomic and genomic characterization uncovers novel biology.</title>
        <authorList>
            <person name="Wiegand S."/>
            <person name="Jogler M."/>
            <person name="Boedeker C."/>
            <person name="Pinto D."/>
            <person name="Vollmers J."/>
            <person name="Rivas-Marin E."/>
            <person name="Kohn T."/>
            <person name="Peeters S.H."/>
            <person name="Heuer A."/>
            <person name="Rast P."/>
            <person name="Oberbeckmann S."/>
            <person name="Bunk B."/>
            <person name="Jeske O."/>
            <person name="Meyerdierks A."/>
            <person name="Storesund J.E."/>
            <person name="Kallscheuer N."/>
            <person name="Luecker S."/>
            <person name="Lage O.M."/>
            <person name="Pohl T."/>
            <person name="Merkel B.J."/>
            <person name="Hornburger P."/>
            <person name="Mueller R.-W."/>
            <person name="Bruemmer F."/>
            <person name="Labrenz M."/>
            <person name="Spormann A.M."/>
            <person name="Op den Camp H."/>
            <person name="Overmann J."/>
            <person name="Amann R."/>
            <person name="Jetten M.S.M."/>
            <person name="Mascher T."/>
            <person name="Medema M.H."/>
            <person name="Devos D.P."/>
            <person name="Kaster A.-K."/>
            <person name="Ovreas L."/>
            <person name="Rohde M."/>
            <person name="Galperin M.Y."/>
            <person name="Jogler C."/>
        </authorList>
    </citation>
    <scope>NUCLEOTIDE SEQUENCE [LARGE SCALE GENOMIC DNA]</scope>
    <source>
        <strain evidence="12 13">Mal4</strain>
    </source>
</reference>
<dbReference type="NCBIfam" id="NF000868">
    <property type="entry name" value="PRK00080.1"/>
    <property type="match status" value="1"/>
</dbReference>
<comment type="similarity">
    <text evidence="9">Belongs to the RuvB family.</text>
</comment>
<feature type="compositionally biased region" description="Pro residues" evidence="10">
    <location>
        <begin position="20"/>
        <end position="40"/>
    </location>
</feature>
<dbReference type="KEGG" id="mri:Mal4_09630"/>
<evidence type="ECO:0000313" key="12">
    <source>
        <dbReference type="EMBL" id="QDU36675.1"/>
    </source>
</evidence>
<evidence type="ECO:0000256" key="2">
    <source>
        <dbReference type="ARBA" id="ARBA00022741"/>
    </source>
</evidence>
<dbReference type="PANTHER" id="PTHR42848">
    <property type="match status" value="1"/>
</dbReference>
<feature type="binding site" evidence="9">
    <location>
        <position position="348"/>
    </location>
    <ligand>
        <name>DNA</name>
        <dbReference type="ChEBI" id="CHEBI:16991"/>
    </ligand>
</feature>
<dbReference type="Gene3D" id="3.40.50.300">
    <property type="entry name" value="P-loop containing nucleotide triphosphate hydrolases"/>
    <property type="match status" value="1"/>
</dbReference>
<dbReference type="RefSeq" id="WP_145367312.1">
    <property type="nucleotide sequence ID" value="NZ_CP036275.1"/>
</dbReference>
<dbReference type="EC" id="3.6.4.-" evidence="9"/>
<dbReference type="InterPro" id="IPR004605">
    <property type="entry name" value="DNA_helicase_Holl-junc_RuvB"/>
</dbReference>
<dbReference type="OrthoDB" id="9804478at2"/>
<keyword evidence="3 9" id="KW-0227">DNA damage</keyword>
<feature type="binding site" evidence="9">
    <location>
        <position position="98"/>
    </location>
    <ligand>
        <name>Mg(2+)</name>
        <dbReference type="ChEBI" id="CHEBI:18420"/>
    </ligand>
</feature>
<comment type="catalytic activity">
    <reaction evidence="9">
        <text>ATP + H2O = ADP + phosphate + H(+)</text>
        <dbReference type="Rhea" id="RHEA:13065"/>
        <dbReference type="ChEBI" id="CHEBI:15377"/>
        <dbReference type="ChEBI" id="CHEBI:15378"/>
        <dbReference type="ChEBI" id="CHEBI:30616"/>
        <dbReference type="ChEBI" id="CHEBI:43474"/>
        <dbReference type="ChEBI" id="CHEBI:456216"/>
    </reaction>
</comment>
<dbReference type="Gene3D" id="1.10.8.60">
    <property type="match status" value="1"/>
</dbReference>
<dbReference type="EMBL" id="CP036275">
    <property type="protein sequence ID" value="QDU36675.1"/>
    <property type="molecule type" value="Genomic_DNA"/>
</dbReference>
<dbReference type="CDD" id="cd00009">
    <property type="entry name" value="AAA"/>
    <property type="match status" value="1"/>
</dbReference>
<keyword evidence="7 9" id="KW-0233">DNA recombination</keyword>
<feature type="binding site" evidence="9">
    <location>
        <position position="250"/>
    </location>
    <ligand>
        <name>ATP</name>
        <dbReference type="ChEBI" id="CHEBI:30616"/>
    </ligand>
</feature>
<dbReference type="PANTHER" id="PTHR42848:SF1">
    <property type="entry name" value="HOLLIDAY JUNCTION BRANCH MIGRATION COMPLEX SUBUNIT RUVB"/>
    <property type="match status" value="1"/>
</dbReference>
<feature type="region of interest" description="Disordered" evidence="10">
    <location>
        <begin position="1"/>
        <end position="49"/>
    </location>
</feature>
<accession>A0A517Z2I2</accession>
<keyword evidence="4 9" id="KW-0378">Hydrolase</keyword>
<feature type="binding site" evidence="9">
    <location>
        <position position="343"/>
    </location>
    <ligand>
        <name>DNA</name>
        <dbReference type="ChEBI" id="CHEBI:16991"/>
    </ligand>
</feature>
<keyword evidence="6 9" id="KW-0238">DNA-binding</keyword>
<dbReference type="Gene3D" id="1.10.10.10">
    <property type="entry name" value="Winged helix-like DNA-binding domain superfamily/Winged helix DNA-binding domain"/>
    <property type="match status" value="1"/>
</dbReference>
<dbReference type="Pfam" id="PF17864">
    <property type="entry name" value="AAA_lid_4"/>
    <property type="match status" value="1"/>
</dbReference>
<keyword evidence="13" id="KW-1185">Reference proteome</keyword>
<comment type="function">
    <text evidence="9">The RuvA-RuvB-RuvC complex processes Holliday junction (HJ) DNA during genetic recombination and DNA repair, while the RuvA-RuvB complex plays an important role in the rescue of blocked DNA replication forks via replication fork reversal (RFR). RuvA specifically binds to HJ cruciform DNA, conferring on it an open structure. The RuvB hexamer acts as an ATP-dependent pump, pulling dsDNA into and through the RuvAB complex. RuvB forms 2 homohexamers on either side of HJ DNA bound by 1 or 2 RuvA tetramers; 4 subunits per hexamer contact DNA at a time. Coordinated motions by a converter formed by DNA-disengaged RuvB subunits stimulates ATP hydrolysis and nucleotide exchange. Immobilization of the converter enables RuvB to convert the ATP-contained energy into a lever motion, pulling 2 nucleotides of DNA out of the RuvA tetramer per ATP hydrolyzed, thus driving DNA branch migration. The RuvB motors rotate together with the DNA substrate, which together with the progressing nucleotide cycle form the mechanistic basis for DNA recombination by continuous HJ branch migration. Branch migration allows RuvC to scan DNA until it finds its consensus sequence, where it cleaves and resolves cruciform DNA.</text>
</comment>
<dbReference type="InterPro" id="IPR008824">
    <property type="entry name" value="RuvB-like_N"/>
</dbReference>
<feature type="binding site" evidence="9">
    <location>
        <position position="213"/>
    </location>
    <ligand>
        <name>ATP</name>
        <dbReference type="ChEBI" id="CHEBI:30616"/>
    </ligand>
</feature>
<comment type="subcellular location">
    <subcellularLocation>
        <location evidence="9">Cytoplasm</location>
    </subcellularLocation>
</comment>
<evidence type="ECO:0000259" key="11">
    <source>
        <dbReference type="SMART" id="SM00382"/>
    </source>
</evidence>
<dbReference type="GO" id="GO:0009378">
    <property type="term" value="F:four-way junction helicase activity"/>
    <property type="evidence" value="ECO:0007669"/>
    <property type="project" value="InterPro"/>
</dbReference>
<sequence>MVRETVFQGGSGSGDEPPRRPPGGSPPGGPPPGSPPPGQPFNPDDDQFDEALRPKHLEQVIGQAKVVERIQVMLDATRKRGDTLGHLLLDGPPGIGKTTLATVIPRELGVELQIAAGPALSAPKDLLPYLTNASPGSVLFIDEIHRLPAAVEEFLYPAMEDFRIDIALGDGLNARTINMQLKPFTVIGATTRAGMLTAPMRDRFVYREHLDFYEVEDLVEIIRRNAVKLRTTITDTAAFEIARRSQGTPRKANNLLLRTRDVATLRDDKGEITTEVAAEALEMLEIDTFGLERQDRRYLETLMDIFGGGPAGLQAIAHSMSVPPDTLEDDIEPFLLRSGLIQRTPRGRVATDAAYRHVGRTPPRTPGNADDSDDEPPQKKLF</sequence>
<evidence type="ECO:0000256" key="9">
    <source>
        <dbReference type="HAMAP-Rule" id="MF_00016"/>
    </source>
</evidence>
<evidence type="ECO:0000256" key="7">
    <source>
        <dbReference type="ARBA" id="ARBA00023172"/>
    </source>
</evidence>
<feature type="domain" description="AAA+ ATPase" evidence="11">
    <location>
        <begin position="83"/>
        <end position="216"/>
    </location>
</feature>
<feature type="region of interest" description="Head domain (RuvB-H)" evidence="9">
    <location>
        <begin position="288"/>
        <end position="382"/>
    </location>
</feature>
<evidence type="ECO:0000256" key="8">
    <source>
        <dbReference type="ARBA" id="ARBA00023204"/>
    </source>
</evidence>
<evidence type="ECO:0000313" key="13">
    <source>
        <dbReference type="Proteomes" id="UP000320496"/>
    </source>
</evidence>
<keyword evidence="5 9" id="KW-0067">ATP-binding</keyword>
<dbReference type="SUPFAM" id="SSF46785">
    <property type="entry name" value="Winged helix' DNA-binding domain"/>
    <property type="match status" value="1"/>
</dbReference>
<feature type="binding site" evidence="9">
    <location>
        <position position="98"/>
    </location>
    <ligand>
        <name>ATP</name>
        <dbReference type="ChEBI" id="CHEBI:30616"/>
    </ligand>
</feature>
<name>A0A517Z2I2_9PLAN</name>
<evidence type="ECO:0000256" key="5">
    <source>
        <dbReference type="ARBA" id="ARBA00022840"/>
    </source>
</evidence>
<feature type="binding site" evidence="9">
    <location>
        <position position="99"/>
    </location>
    <ligand>
        <name>ATP</name>
        <dbReference type="ChEBI" id="CHEBI:30616"/>
    </ligand>
</feature>
<dbReference type="GO" id="GO:0005524">
    <property type="term" value="F:ATP binding"/>
    <property type="evidence" value="ECO:0007669"/>
    <property type="project" value="UniProtKB-UniRule"/>
</dbReference>
<dbReference type="GO" id="GO:0016887">
    <property type="term" value="F:ATP hydrolysis activity"/>
    <property type="evidence" value="ECO:0007669"/>
    <property type="project" value="RHEA"/>
</dbReference>
<dbReference type="Pfam" id="PF05491">
    <property type="entry name" value="WHD_RuvB"/>
    <property type="match status" value="1"/>
</dbReference>
<dbReference type="GO" id="GO:0006281">
    <property type="term" value="P:DNA repair"/>
    <property type="evidence" value="ECO:0007669"/>
    <property type="project" value="UniProtKB-UniRule"/>
</dbReference>
<feature type="binding site" evidence="9">
    <location>
        <position position="94"/>
    </location>
    <ligand>
        <name>ATP</name>
        <dbReference type="ChEBI" id="CHEBI:30616"/>
    </ligand>
</feature>
<evidence type="ECO:0000256" key="3">
    <source>
        <dbReference type="ARBA" id="ARBA00022763"/>
    </source>
</evidence>
<feature type="binding site" evidence="9">
    <location>
        <begin position="160"/>
        <end position="162"/>
    </location>
    <ligand>
        <name>ATP</name>
        <dbReference type="ChEBI" id="CHEBI:30616"/>
    </ligand>
</feature>
<feature type="binding site" evidence="9">
    <location>
        <position position="52"/>
    </location>
    <ligand>
        <name>ATP</name>
        <dbReference type="ChEBI" id="CHEBI:30616"/>
    </ligand>
</feature>
<protein>
    <recommendedName>
        <fullName evidence="9">Holliday junction branch migration complex subunit RuvB</fullName>
        <ecNumber evidence="9">3.6.4.-</ecNumber>
    </recommendedName>
</protein>
<keyword evidence="2 9" id="KW-0547">Nucleotide-binding</keyword>
<dbReference type="InterPro" id="IPR003593">
    <property type="entry name" value="AAA+_ATPase"/>
</dbReference>
<dbReference type="SUPFAM" id="SSF52540">
    <property type="entry name" value="P-loop containing nucleoside triphosphate hydrolases"/>
    <property type="match status" value="1"/>
</dbReference>
<proteinExistence type="inferred from homology"/>
<dbReference type="Proteomes" id="UP000320496">
    <property type="component" value="Chromosome"/>
</dbReference>
<feature type="binding site" evidence="9">
    <location>
        <position position="53"/>
    </location>
    <ligand>
        <name>ATP</name>
        <dbReference type="ChEBI" id="CHEBI:30616"/>
    </ligand>
</feature>
<dbReference type="Pfam" id="PF05496">
    <property type="entry name" value="RuvB_N"/>
    <property type="match status" value="1"/>
</dbReference>
<evidence type="ECO:0000256" key="10">
    <source>
        <dbReference type="SAM" id="MobiDB-lite"/>
    </source>
</evidence>
<evidence type="ECO:0000256" key="6">
    <source>
        <dbReference type="ARBA" id="ARBA00023125"/>
    </source>
</evidence>
<comment type="subunit">
    <text evidence="9">Homohexamer. Forms an RuvA(8)-RuvB(12)-Holliday junction (HJ) complex. HJ DNA is sandwiched between 2 RuvA tetramers; dsDNA enters through RuvA and exits via RuvB. An RuvB hexamer assembles on each DNA strand where it exits the tetramer. Each RuvB hexamer is contacted by two RuvA subunits (via domain III) on 2 adjacent RuvB subunits; this complex drives branch migration. In the full resolvosome a probable DNA-RuvA(4)-RuvB(12)-RuvC(2) complex forms which resolves the HJ.</text>
</comment>
<dbReference type="InterPro" id="IPR027417">
    <property type="entry name" value="P-loop_NTPase"/>
</dbReference>
<keyword evidence="1 9" id="KW-0963">Cytoplasm</keyword>
<evidence type="ECO:0000256" key="1">
    <source>
        <dbReference type="ARBA" id="ARBA00022490"/>
    </source>
</evidence>
<feature type="binding site" evidence="9">
    <location>
        <position position="203"/>
    </location>
    <ligand>
        <name>ATP</name>
        <dbReference type="ChEBI" id="CHEBI:30616"/>
    </ligand>
</feature>
<feature type="binding site" evidence="9">
    <location>
        <position position="97"/>
    </location>
    <ligand>
        <name>ATP</name>
        <dbReference type="ChEBI" id="CHEBI:30616"/>
    </ligand>
</feature>
<dbReference type="GO" id="GO:0005737">
    <property type="term" value="C:cytoplasm"/>
    <property type="evidence" value="ECO:0007669"/>
    <property type="project" value="UniProtKB-SubCell"/>
</dbReference>
<keyword evidence="8 9" id="KW-0234">DNA repair</keyword>
<dbReference type="InterPro" id="IPR008823">
    <property type="entry name" value="RuvB_wg_C"/>
</dbReference>
<evidence type="ECO:0000256" key="4">
    <source>
        <dbReference type="ARBA" id="ARBA00022801"/>
    </source>
</evidence>
<comment type="caution">
    <text evidence="9">Lacks conserved residue(s) required for the propagation of feature annotation.</text>
</comment>
<dbReference type="InterPro" id="IPR036388">
    <property type="entry name" value="WH-like_DNA-bd_sf"/>
</dbReference>
<dbReference type="NCBIfam" id="TIGR00635">
    <property type="entry name" value="ruvB"/>
    <property type="match status" value="1"/>
</dbReference>
<keyword evidence="12" id="KW-0347">Helicase</keyword>
<comment type="domain">
    <text evidence="9">Has 3 domains, the large (RuvB-L) and small ATPase (RuvB-S) domains and the C-terminal head (RuvB-H) domain. The head domain binds DNA, while the ATPase domains jointly bind ATP, ADP or are empty depending on the state of the subunit in the translocation cycle. During a single DNA translocation step the structure of each domain remains the same, but their relative positions change.</text>
</comment>
<dbReference type="InterPro" id="IPR041445">
    <property type="entry name" value="AAA_lid_4"/>
</dbReference>
<dbReference type="HAMAP" id="MF_00016">
    <property type="entry name" value="DNA_HJ_migration_RuvB"/>
    <property type="match status" value="1"/>
</dbReference>
<dbReference type="GO" id="GO:0048476">
    <property type="term" value="C:Holliday junction resolvase complex"/>
    <property type="evidence" value="ECO:0007669"/>
    <property type="project" value="UniProtKB-UniRule"/>
</dbReference>
<organism evidence="12 13">
    <name type="scientific">Maioricimonas rarisocia</name>
    <dbReference type="NCBI Taxonomy" id="2528026"/>
    <lineage>
        <taxon>Bacteria</taxon>
        <taxon>Pseudomonadati</taxon>
        <taxon>Planctomycetota</taxon>
        <taxon>Planctomycetia</taxon>
        <taxon>Planctomycetales</taxon>
        <taxon>Planctomycetaceae</taxon>
        <taxon>Maioricimonas</taxon>
    </lineage>
</organism>
<feature type="region of interest" description="Disordered" evidence="10">
    <location>
        <begin position="347"/>
        <end position="382"/>
    </location>
</feature>
<dbReference type="GO" id="GO:0000400">
    <property type="term" value="F:four-way junction DNA binding"/>
    <property type="evidence" value="ECO:0007669"/>
    <property type="project" value="UniProtKB-UniRule"/>
</dbReference>
<gene>
    <name evidence="12" type="primary">ruvB_1</name>
    <name evidence="9" type="synonym">ruvB</name>
    <name evidence="12" type="ORF">Mal4_09630</name>
</gene>
<dbReference type="SMART" id="SM00382">
    <property type="entry name" value="AAA"/>
    <property type="match status" value="1"/>
</dbReference>
<dbReference type="AlphaFoldDB" id="A0A517Z2I2"/>